<dbReference type="PANTHER" id="PTHR33678">
    <property type="entry name" value="BLL1576 PROTEIN"/>
    <property type="match status" value="1"/>
</dbReference>
<feature type="domain" description="Transposase IS66 C-terminal" evidence="4">
    <location>
        <begin position="476"/>
        <end position="513"/>
    </location>
</feature>
<dbReference type="InterPro" id="IPR004291">
    <property type="entry name" value="Transposase_IS66_central"/>
</dbReference>
<dbReference type="InterPro" id="IPR052344">
    <property type="entry name" value="Transposase-related"/>
</dbReference>
<dbReference type="HOGENOM" id="CLU_023034_0_2_7"/>
<dbReference type="STRING" id="879212.DespoDRAFT_00029"/>
<reference evidence="5 6" key="2">
    <citation type="submission" date="2012-02" db="EMBL/GenBank/DDBJ databases">
        <title>Improved High-Quality Draft sequence of Desulfobacter postgatei 2ac9.</title>
        <authorList>
            <consortium name="US DOE Joint Genome Institute"/>
            <person name="Lucas S."/>
            <person name="Han J."/>
            <person name="Lapidus A."/>
            <person name="Cheng J.-F."/>
            <person name="Goodwin L."/>
            <person name="Pitluck S."/>
            <person name="Peters L."/>
            <person name="Ovchinnikova G."/>
            <person name="Held B."/>
            <person name="Detter J.C."/>
            <person name="Han C."/>
            <person name="Tapia R."/>
            <person name="Land M."/>
            <person name="Hauser L."/>
            <person name="Kyrpides N."/>
            <person name="Ivanova N."/>
            <person name="Pagani I."/>
            <person name="Orellana R."/>
            <person name="Lovley D."/>
            <person name="Woyke T."/>
        </authorList>
    </citation>
    <scope>NUCLEOTIDE SEQUENCE [LARGE SCALE GENOMIC DNA]</scope>
    <source>
        <strain evidence="5 6">2ac9</strain>
    </source>
</reference>
<accession>I5AXW9</accession>
<protein>
    <submittedName>
        <fullName evidence="5">Transposase</fullName>
    </submittedName>
</protein>
<dbReference type="eggNOG" id="COG4974">
    <property type="taxonomic scope" value="Bacteria"/>
</dbReference>
<feature type="domain" description="Transposase IS66 central" evidence="1">
    <location>
        <begin position="182"/>
        <end position="469"/>
    </location>
</feature>
<gene>
    <name evidence="5" type="ORF">DespoDRAFT_00029</name>
</gene>
<dbReference type="AlphaFoldDB" id="I5AXW9"/>
<evidence type="ECO:0000259" key="2">
    <source>
        <dbReference type="Pfam" id="PF13005"/>
    </source>
</evidence>
<dbReference type="Pfam" id="PF03050">
    <property type="entry name" value="DDE_Tnp_IS66"/>
    <property type="match status" value="1"/>
</dbReference>
<dbReference type="Proteomes" id="UP000005778">
    <property type="component" value="Chromosome"/>
</dbReference>
<feature type="domain" description="Transposase TnpC homeodomain" evidence="3">
    <location>
        <begin position="40"/>
        <end position="110"/>
    </location>
</feature>
<name>I5AXW9_9BACT</name>
<dbReference type="InterPro" id="IPR024463">
    <property type="entry name" value="Transposase_TnpC_homeodom"/>
</dbReference>
<evidence type="ECO:0000259" key="1">
    <source>
        <dbReference type="Pfam" id="PF03050"/>
    </source>
</evidence>
<dbReference type="NCBIfam" id="NF033517">
    <property type="entry name" value="transpos_IS66"/>
    <property type="match status" value="1"/>
</dbReference>
<evidence type="ECO:0000259" key="4">
    <source>
        <dbReference type="Pfam" id="PF13817"/>
    </source>
</evidence>
<reference evidence="5 6" key="1">
    <citation type="submission" date="2011-09" db="EMBL/GenBank/DDBJ databases">
        <authorList>
            <consortium name="US DOE Joint Genome Institute (JGI-PGF)"/>
            <person name="Lucas S."/>
            <person name="Han J."/>
            <person name="Lapidus A."/>
            <person name="Cheng J.-F."/>
            <person name="Goodwin L."/>
            <person name="Pitluck S."/>
            <person name="Peters L."/>
            <person name="Land M.L."/>
            <person name="Hauser L."/>
            <person name="Orellana R."/>
            <person name="Lovley D."/>
            <person name="Woyke T.J."/>
        </authorList>
    </citation>
    <scope>NUCLEOTIDE SEQUENCE [LARGE SCALE GENOMIC DNA]</scope>
    <source>
        <strain evidence="5 6">2ac9</strain>
    </source>
</reference>
<dbReference type="EMBL" id="CM001488">
    <property type="protein sequence ID" value="EIM62082.1"/>
    <property type="molecule type" value="Genomic_DNA"/>
</dbReference>
<dbReference type="InterPro" id="IPR024474">
    <property type="entry name" value="Znf_dom_IS66"/>
</dbReference>
<dbReference type="Pfam" id="PF13005">
    <property type="entry name" value="zf-IS66"/>
    <property type="match status" value="1"/>
</dbReference>
<sequence length="528" mass="60312">MNQEAFANINDVEKLKEIMASFVSDFSDREHNYKAEIKILNEQIKSLLDRLFGKKTEKINKDDGQRSLFDTFEPDTPILDDEPEEISVPAHKGKKTGRKPLPANLPRVEVIHDLSEEEKTCGCGCMKSRCGQEESEQLEIIPAQMRVIKNIRYKYACKNCEGVEDDGPTVSIARMPEQMIPKSIATPGLLAHILTAKFADALPFYRQEKQFHRIGVDIHRSNMCNWAIKVAQGCEILLEFMKGEILNGPVINIDETTVQVLKEPKRSKCYMWVFKGGTPDNPIILFQYHPTRSGDVARNFLNGYQGIVQTDGYGAYDFLDHIEGIIHVACWIHARRKFMEVSKLPGIKTANRQESPAKPLKYISKLYKIEREAKELGLSADGLYRKRQEQALPILDEFKKWLDAQVEKVPPKSLLGKAINYTLNQWHRLVLYTESGLVMPDNNVVENAIRPFVVGRKNWLFSCTSEGARASACIYSLIETAKANGLEPYWYLKFLFENLPEAMTEDEFKALMPQNVDKNLLENYTTPR</sequence>
<dbReference type="Pfam" id="PF13007">
    <property type="entry name" value="LZ_Tnp_IS66"/>
    <property type="match status" value="1"/>
</dbReference>
<dbReference type="InterPro" id="IPR039552">
    <property type="entry name" value="IS66_C"/>
</dbReference>
<feature type="domain" description="Transposase IS66 zinc-finger binding" evidence="2">
    <location>
        <begin position="118"/>
        <end position="161"/>
    </location>
</feature>
<keyword evidence="6" id="KW-1185">Reference proteome</keyword>
<dbReference type="Pfam" id="PF13817">
    <property type="entry name" value="DDE_Tnp_IS66_C"/>
    <property type="match status" value="1"/>
</dbReference>
<evidence type="ECO:0000313" key="6">
    <source>
        <dbReference type="Proteomes" id="UP000005778"/>
    </source>
</evidence>
<evidence type="ECO:0000259" key="3">
    <source>
        <dbReference type="Pfam" id="PF13007"/>
    </source>
</evidence>
<evidence type="ECO:0000313" key="5">
    <source>
        <dbReference type="EMBL" id="EIM62082.1"/>
    </source>
</evidence>
<organism evidence="5 6">
    <name type="scientific">Desulfobacter postgatei 2ac9</name>
    <dbReference type="NCBI Taxonomy" id="879212"/>
    <lineage>
        <taxon>Bacteria</taxon>
        <taxon>Pseudomonadati</taxon>
        <taxon>Thermodesulfobacteriota</taxon>
        <taxon>Desulfobacteria</taxon>
        <taxon>Desulfobacterales</taxon>
        <taxon>Desulfobacteraceae</taxon>
        <taxon>Desulfobacter</taxon>
    </lineage>
</organism>
<proteinExistence type="predicted"/>